<organism evidence="1 2">
    <name type="scientific">Oidiodendron maius (strain Zn)</name>
    <dbReference type="NCBI Taxonomy" id="913774"/>
    <lineage>
        <taxon>Eukaryota</taxon>
        <taxon>Fungi</taxon>
        <taxon>Dikarya</taxon>
        <taxon>Ascomycota</taxon>
        <taxon>Pezizomycotina</taxon>
        <taxon>Leotiomycetes</taxon>
        <taxon>Leotiomycetes incertae sedis</taxon>
        <taxon>Myxotrichaceae</taxon>
        <taxon>Oidiodendron</taxon>
    </lineage>
</organism>
<dbReference type="STRING" id="913774.A0A0C3HSE2"/>
<proteinExistence type="predicted"/>
<gene>
    <name evidence="1" type="ORF">OIDMADRAFT_17851</name>
</gene>
<dbReference type="HOGENOM" id="CLU_1865699_0_0_1"/>
<reference evidence="2" key="2">
    <citation type="submission" date="2015-01" db="EMBL/GenBank/DDBJ databases">
        <title>Evolutionary Origins and Diversification of the Mycorrhizal Mutualists.</title>
        <authorList>
            <consortium name="DOE Joint Genome Institute"/>
            <consortium name="Mycorrhizal Genomics Consortium"/>
            <person name="Kohler A."/>
            <person name="Kuo A."/>
            <person name="Nagy L.G."/>
            <person name="Floudas D."/>
            <person name="Copeland A."/>
            <person name="Barry K.W."/>
            <person name="Cichocki N."/>
            <person name="Veneault-Fourrey C."/>
            <person name="LaButti K."/>
            <person name="Lindquist E.A."/>
            <person name="Lipzen A."/>
            <person name="Lundell T."/>
            <person name="Morin E."/>
            <person name="Murat C."/>
            <person name="Riley R."/>
            <person name="Ohm R."/>
            <person name="Sun H."/>
            <person name="Tunlid A."/>
            <person name="Henrissat B."/>
            <person name="Grigoriev I.V."/>
            <person name="Hibbett D.S."/>
            <person name="Martin F."/>
        </authorList>
    </citation>
    <scope>NUCLEOTIDE SEQUENCE [LARGE SCALE GENOMIC DNA]</scope>
    <source>
        <strain evidence="2">Zn</strain>
    </source>
</reference>
<dbReference type="OrthoDB" id="4653208at2759"/>
<dbReference type="InParanoid" id="A0A0C3HSE2"/>
<protein>
    <submittedName>
        <fullName evidence="1">Uncharacterized protein</fullName>
    </submittedName>
</protein>
<accession>A0A0C3HSE2</accession>
<dbReference type="EMBL" id="KN832872">
    <property type="protein sequence ID" value="KIN05147.1"/>
    <property type="molecule type" value="Genomic_DNA"/>
</dbReference>
<sequence>MFREHELLLDDMLWDTGSHGCTITSDLLSHEFMEYLGEKEHDPYRDQSGMRVQVDGYVAFSNKEFRFNTIFTVVPPSQMPNSRSGVILGQKGLIDRMVRTETPREILKHRGEDVKDHEWGTIDILEYINTCGELIKF</sequence>
<keyword evidence="2" id="KW-1185">Reference proteome</keyword>
<name>A0A0C3HSE2_OIDMZ</name>
<dbReference type="Proteomes" id="UP000054321">
    <property type="component" value="Unassembled WGS sequence"/>
</dbReference>
<reference evidence="1 2" key="1">
    <citation type="submission" date="2014-04" db="EMBL/GenBank/DDBJ databases">
        <authorList>
            <consortium name="DOE Joint Genome Institute"/>
            <person name="Kuo A."/>
            <person name="Martino E."/>
            <person name="Perotto S."/>
            <person name="Kohler A."/>
            <person name="Nagy L.G."/>
            <person name="Floudas D."/>
            <person name="Copeland A."/>
            <person name="Barry K.W."/>
            <person name="Cichocki N."/>
            <person name="Veneault-Fourrey C."/>
            <person name="LaButti K."/>
            <person name="Lindquist E.A."/>
            <person name="Lipzen A."/>
            <person name="Lundell T."/>
            <person name="Morin E."/>
            <person name="Murat C."/>
            <person name="Sun H."/>
            <person name="Tunlid A."/>
            <person name="Henrissat B."/>
            <person name="Grigoriev I.V."/>
            <person name="Hibbett D.S."/>
            <person name="Martin F."/>
            <person name="Nordberg H.P."/>
            <person name="Cantor M.N."/>
            <person name="Hua S.X."/>
        </authorList>
    </citation>
    <scope>NUCLEOTIDE SEQUENCE [LARGE SCALE GENOMIC DNA]</scope>
    <source>
        <strain evidence="1 2">Zn</strain>
    </source>
</reference>
<evidence type="ECO:0000313" key="2">
    <source>
        <dbReference type="Proteomes" id="UP000054321"/>
    </source>
</evidence>
<evidence type="ECO:0000313" key="1">
    <source>
        <dbReference type="EMBL" id="KIN05147.1"/>
    </source>
</evidence>
<dbReference type="AlphaFoldDB" id="A0A0C3HSE2"/>